<dbReference type="PROSITE" id="PS51000">
    <property type="entry name" value="HTH_DEOR_2"/>
    <property type="match status" value="1"/>
</dbReference>
<dbReference type="InterPro" id="IPR013196">
    <property type="entry name" value="HTH_11"/>
</dbReference>
<reference evidence="6" key="1">
    <citation type="submission" date="2016-04" db="EMBL/GenBank/DDBJ databases">
        <authorList>
            <person name="Evans L.H."/>
            <person name="Alamgir A."/>
            <person name="Owens N."/>
            <person name="Weber N.D."/>
            <person name="Virtaneva K."/>
            <person name="Barbian K."/>
            <person name="Babar A."/>
            <person name="Rosenke K."/>
        </authorList>
    </citation>
    <scope>NUCLEOTIDE SEQUENCE</scope>
    <source>
        <strain evidence="6">Nono1</strain>
    </source>
</reference>
<dbReference type="PANTHER" id="PTHR34580">
    <property type="match status" value="1"/>
</dbReference>
<dbReference type="InterPro" id="IPR018356">
    <property type="entry name" value="Tscrpt_reg_HTH_DeoR_CS"/>
</dbReference>
<evidence type="ECO:0000313" key="6">
    <source>
        <dbReference type="EMBL" id="SBO99247.1"/>
    </source>
</evidence>
<feature type="domain" description="HTH deoR-type" evidence="5">
    <location>
        <begin position="65"/>
        <end position="120"/>
    </location>
</feature>
<dbReference type="EMBL" id="LT559118">
    <property type="protein sequence ID" value="SBO99247.1"/>
    <property type="molecule type" value="Genomic_DNA"/>
</dbReference>
<dbReference type="Pfam" id="PF13280">
    <property type="entry name" value="WYL"/>
    <property type="match status" value="1"/>
</dbReference>
<gene>
    <name evidence="6" type="ORF">BN4615_P8763</name>
</gene>
<dbReference type="AlphaFoldDB" id="A0A1M4EK37"/>
<dbReference type="InterPro" id="IPR051534">
    <property type="entry name" value="CBASS_pafABC_assoc_protein"/>
</dbReference>
<dbReference type="Pfam" id="PF08279">
    <property type="entry name" value="HTH_11"/>
    <property type="match status" value="1"/>
</dbReference>
<dbReference type="InterPro" id="IPR026881">
    <property type="entry name" value="WYL_dom"/>
</dbReference>
<evidence type="ECO:0000256" key="3">
    <source>
        <dbReference type="ARBA" id="ARBA00023163"/>
    </source>
</evidence>
<keyword evidence="1" id="KW-0805">Transcription regulation</keyword>
<evidence type="ECO:0000259" key="5">
    <source>
        <dbReference type="PROSITE" id="PS51000"/>
    </source>
</evidence>
<dbReference type="SUPFAM" id="SSF46785">
    <property type="entry name" value="Winged helix' DNA-binding domain"/>
    <property type="match status" value="1"/>
</dbReference>
<dbReference type="PROSITE" id="PS52050">
    <property type="entry name" value="WYL"/>
    <property type="match status" value="1"/>
</dbReference>
<sequence>MAALLPGGGAYAGQAVAGLETVVAAPDARGRASPQRGGPLPGQAGREHGSALAALAGTLVRMLETSARLLKLLSLLQAHRDWSGPELSSRLGVSTRTIRNDVERLRSLGYPVHATPGVAGGYRLGAGAALPPLLLDDEEAVAVAVGLGRAAGGGVEGIEETSVRALAKLEQVLPSRLRRRVSALNAYTVQIPGNAPSVAPETLTTIANAARDHEGLRFDYTGHEGEATVRNVEPHRLVHRRGRWYLVGYDVDRDGWRTFRVDRVRLRTPSGPRFTPRELPGDGDLAAYVEKGLNTAMWRYRATVLLHAPAERMRELPLGLEVEPVDAGTCLLKLGGDDVSGMAVWIGFIGVDFEVLDPPELAEHVLRLSERYRRAVSGR</sequence>
<feature type="region of interest" description="Disordered" evidence="4">
    <location>
        <begin position="27"/>
        <end position="46"/>
    </location>
</feature>
<accession>A0A1M4EK37</accession>
<dbReference type="InterPro" id="IPR028349">
    <property type="entry name" value="PafC-like"/>
</dbReference>
<dbReference type="InterPro" id="IPR036390">
    <property type="entry name" value="WH_DNA-bd_sf"/>
</dbReference>
<dbReference type="Pfam" id="PF25583">
    <property type="entry name" value="WCX"/>
    <property type="match status" value="1"/>
</dbReference>
<dbReference type="InterPro" id="IPR057727">
    <property type="entry name" value="WCX_dom"/>
</dbReference>
<evidence type="ECO:0000256" key="1">
    <source>
        <dbReference type="ARBA" id="ARBA00023015"/>
    </source>
</evidence>
<dbReference type="PANTHER" id="PTHR34580:SF3">
    <property type="entry name" value="PROTEIN PAFB"/>
    <property type="match status" value="1"/>
</dbReference>
<dbReference type="Gene3D" id="1.10.10.10">
    <property type="entry name" value="Winged helix-like DNA-binding domain superfamily/Winged helix DNA-binding domain"/>
    <property type="match status" value="1"/>
</dbReference>
<dbReference type="PROSITE" id="PS00894">
    <property type="entry name" value="HTH_DEOR_1"/>
    <property type="match status" value="1"/>
</dbReference>
<dbReference type="InterPro" id="IPR001034">
    <property type="entry name" value="DeoR_HTH"/>
</dbReference>
<dbReference type="GO" id="GO:0003677">
    <property type="term" value="F:DNA binding"/>
    <property type="evidence" value="ECO:0007669"/>
    <property type="project" value="UniProtKB-KW"/>
</dbReference>
<evidence type="ECO:0000256" key="2">
    <source>
        <dbReference type="ARBA" id="ARBA00023125"/>
    </source>
</evidence>
<keyword evidence="2" id="KW-0238">DNA-binding</keyword>
<dbReference type="GO" id="GO:0003700">
    <property type="term" value="F:DNA-binding transcription factor activity"/>
    <property type="evidence" value="ECO:0007669"/>
    <property type="project" value="InterPro"/>
</dbReference>
<keyword evidence="3" id="KW-0804">Transcription</keyword>
<organism evidence="6">
    <name type="scientific">Nonomuraea gerenzanensis</name>
    <dbReference type="NCBI Taxonomy" id="93944"/>
    <lineage>
        <taxon>Bacteria</taxon>
        <taxon>Bacillati</taxon>
        <taxon>Actinomycetota</taxon>
        <taxon>Actinomycetes</taxon>
        <taxon>Streptosporangiales</taxon>
        <taxon>Streptosporangiaceae</taxon>
        <taxon>Nonomuraea</taxon>
    </lineage>
</organism>
<dbReference type="PIRSF" id="PIRSF016838">
    <property type="entry name" value="PafC"/>
    <property type="match status" value="1"/>
</dbReference>
<evidence type="ECO:0000256" key="4">
    <source>
        <dbReference type="SAM" id="MobiDB-lite"/>
    </source>
</evidence>
<protein>
    <submittedName>
        <fullName evidence="6">Transcriptional regulator, DeoR family</fullName>
    </submittedName>
</protein>
<name>A0A1M4EK37_9ACTN</name>
<proteinExistence type="predicted"/>
<dbReference type="InterPro" id="IPR036388">
    <property type="entry name" value="WH-like_DNA-bd_sf"/>
</dbReference>